<dbReference type="Proteomes" id="UP000287651">
    <property type="component" value="Unassembled WGS sequence"/>
</dbReference>
<dbReference type="PANTHER" id="PTHR33240">
    <property type="entry name" value="OS08G0508500 PROTEIN"/>
    <property type="match status" value="1"/>
</dbReference>
<dbReference type="SUPFAM" id="SSF50630">
    <property type="entry name" value="Acid proteases"/>
    <property type="match status" value="1"/>
</dbReference>
<evidence type="ECO:0000313" key="1">
    <source>
        <dbReference type="EMBL" id="RRT36962.1"/>
    </source>
</evidence>
<sequence length="246" mass="27298">MSATNPHSPIADPLETRRLDPKAYARSEVEKRSTHDEDLDITFKSRGEEYPCHDDALVISIRMANAYVKRVMINTGSSIDILYFDAFQKLRLTDKDLVTLTSTLIGFTGDFVSPVGAATIPAMFGGEPRSMTLMVSFMVVKLPSAYNAIIGRPTLNRLKAVVSTYHHLLKFPTRAEVGKVRSDPRESRQCYLTTTTLSKKPKVQSATTQPLDLSQVAPDLTQLFLGGLEPLEHLVSLPLGFLKLLF</sequence>
<dbReference type="InterPro" id="IPR021109">
    <property type="entry name" value="Peptidase_aspartic_dom_sf"/>
</dbReference>
<name>A0A426XBX5_ENSVE</name>
<comment type="caution">
    <text evidence="1">The sequence shown here is derived from an EMBL/GenBank/DDBJ whole genome shotgun (WGS) entry which is preliminary data.</text>
</comment>
<dbReference type="AlphaFoldDB" id="A0A426XBX5"/>
<dbReference type="PANTHER" id="PTHR33240:SF8">
    <property type="entry name" value="OS03G0439900 PROTEIN"/>
    <property type="match status" value="1"/>
</dbReference>
<protein>
    <submittedName>
        <fullName evidence="1">Uncharacterized protein</fullName>
    </submittedName>
</protein>
<dbReference type="CDD" id="cd00303">
    <property type="entry name" value="retropepsin_like"/>
    <property type="match status" value="1"/>
</dbReference>
<dbReference type="EMBL" id="AMZH03022852">
    <property type="protein sequence ID" value="RRT36962.1"/>
    <property type="molecule type" value="Genomic_DNA"/>
</dbReference>
<proteinExistence type="predicted"/>
<gene>
    <name evidence="1" type="ORF">B296_00046170</name>
</gene>
<accession>A0A426XBX5</accession>
<organism evidence="1 2">
    <name type="scientific">Ensete ventricosum</name>
    <name type="common">Abyssinian banana</name>
    <name type="synonym">Musa ensete</name>
    <dbReference type="NCBI Taxonomy" id="4639"/>
    <lineage>
        <taxon>Eukaryota</taxon>
        <taxon>Viridiplantae</taxon>
        <taxon>Streptophyta</taxon>
        <taxon>Embryophyta</taxon>
        <taxon>Tracheophyta</taxon>
        <taxon>Spermatophyta</taxon>
        <taxon>Magnoliopsida</taxon>
        <taxon>Liliopsida</taxon>
        <taxon>Zingiberales</taxon>
        <taxon>Musaceae</taxon>
        <taxon>Ensete</taxon>
    </lineage>
</organism>
<evidence type="ECO:0000313" key="2">
    <source>
        <dbReference type="Proteomes" id="UP000287651"/>
    </source>
</evidence>
<dbReference type="Gene3D" id="2.40.70.10">
    <property type="entry name" value="Acid Proteases"/>
    <property type="match status" value="1"/>
</dbReference>
<reference evidence="1 2" key="1">
    <citation type="journal article" date="2014" name="Agronomy (Basel)">
        <title>A Draft Genome Sequence for Ensete ventricosum, the Drought-Tolerant Tree Against Hunger.</title>
        <authorList>
            <person name="Harrison J."/>
            <person name="Moore K.A."/>
            <person name="Paszkiewicz K."/>
            <person name="Jones T."/>
            <person name="Grant M."/>
            <person name="Ambacheew D."/>
            <person name="Muzemil S."/>
            <person name="Studholme D.J."/>
        </authorList>
    </citation>
    <scope>NUCLEOTIDE SEQUENCE [LARGE SCALE GENOMIC DNA]</scope>
</reference>